<dbReference type="PANTHER" id="PTHR11669:SF0">
    <property type="entry name" value="PROTEIN STICHEL-LIKE 2"/>
    <property type="match status" value="1"/>
</dbReference>
<name>A0A8X8XAY7_SALSN</name>
<dbReference type="Pfam" id="PF22608">
    <property type="entry name" value="DNAX_ATPase_lid"/>
    <property type="match status" value="1"/>
</dbReference>
<proteinExistence type="inferred from homology"/>
<dbReference type="Gene3D" id="1.10.8.60">
    <property type="match status" value="1"/>
</dbReference>
<comment type="similarity">
    <text evidence="1">Belongs to the DnaX/STICHEL family.</text>
</comment>
<dbReference type="InterPro" id="IPR045085">
    <property type="entry name" value="HLD_clamp_pol_III_gamma_tau"/>
</dbReference>
<evidence type="ECO:0000313" key="9">
    <source>
        <dbReference type="EMBL" id="KAG6408843.1"/>
    </source>
</evidence>
<dbReference type="NCBIfam" id="TIGR02397">
    <property type="entry name" value="dnaX_nterm"/>
    <property type="match status" value="1"/>
</dbReference>
<reference evidence="9" key="2">
    <citation type="submission" date="2020-08" db="EMBL/GenBank/DDBJ databases">
        <title>Plant Genome Project.</title>
        <authorList>
            <person name="Zhang R.-G."/>
        </authorList>
    </citation>
    <scope>NUCLEOTIDE SEQUENCE</scope>
    <source>
        <strain evidence="9">Huo1</strain>
        <tissue evidence="9">Leaf</tissue>
    </source>
</reference>
<dbReference type="GO" id="GO:0046872">
    <property type="term" value="F:metal ion binding"/>
    <property type="evidence" value="ECO:0007669"/>
    <property type="project" value="UniProtKB-KW"/>
</dbReference>
<evidence type="ECO:0000256" key="4">
    <source>
        <dbReference type="ARBA" id="ARBA00022833"/>
    </source>
</evidence>
<keyword evidence="10" id="KW-1185">Reference proteome</keyword>
<dbReference type="GO" id="GO:0003689">
    <property type="term" value="F:DNA clamp loader activity"/>
    <property type="evidence" value="ECO:0007669"/>
    <property type="project" value="TreeGrafter"/>
</dbReference>
<accession>A0A8X8XAY7</accession>
<dbReference type="PANTHER" id="PTHR11669">
    <property type="entry name" value="REPLICATION FACTOR C / DNA POLYMERASE III GAMMA-TAU SUBUNIT"/>
    <property type="match status" value="1"/>
</dbReference>
<dbReference type="SUPFAM" id="SSF52540">
    <property type="entry name" value="P-loop containing nucleoside triphosphate hydrolases"/>
    <property type="match status" value="1"/>
</dbReference>
<dbReference type="EMBL" id="PNBA02000011">
    <property type="protein sequence ID" value="KAG6408843.1"/>
    <property type="molecule type" value="Genomic_DNA"/>
</dbReference>
<evidence type="ECO:0000256" key="1">
    <source>
        <dbReference type="ARBA" id="ARBA00006360"/>
    </source>
</evidence>
<keyword evidence="4" id="KW-0862">Zinc</keyword>
<evidence type="ECO:0000259" key="7">
    <source>
        <dbReference type="Pfam" id="PF22608"/>
    </source>
</evidence>
<organism evidence="9">
    <name type="scientific">Salvia splendens</name>
    <name type="common">Scarlet sage</name>
    <dbReference type="NCBI Taxonomy" id="180675"/>
    <lineage>
        <taxon>Eukaryota</taxon>
        <taxon>Viridiplantae</taxon>
        <taxon>Streptophyta</taxon>
        <taxon>Embryophyta</taxon>
        <taxon>Tracheophyta</taxon>
        <taxon>Spermatophyta</taxon>
        <taxon>Magnoliopsida</taxon>
        <taxon>eudicotyledons</taxon>
        <taxon>Gunneridae</taxon>
        <taxon>Pentapetalae</taxon>
        <taxon>asterids</taxon>
        <taxon>lamiids</taxon>
        <taxon>Lamiales</taxon>
        <taxon>Lamiaceae</taxon>
        <taxon>Nepetoideae</taxon>
        <taxon>Mentheae</taxon>
        <taxon>Salviinae</taxon>
        <taxon>Salvia</taxon>
        <taxon>Salvia subgen. Calosphace</taxon>
        <taxon>core Calosphace</taxon>
    </lineage>
</organism>
<keyword evidence="5" id="KW-0067">ATP-binding</keyword>
<keyword evidence="6" id="KW-0175">Coiled coil</keyword>
<keyword evidence="2" id="KW-0479">Metal-binding</keyword>
<protein>
    <recommendedName>
        <fullName evidence="11">DNA polymerase III subunit gamma/tau</fullName>
    </recommendedName>
</protein>
<dbReference type="AlphaFoldDB" id="A0A8X8XAY7"/>
<evidence type="ECO:0000313" key="10">
    <source>
        <dbReference type="Proteomes" id="UP000298416"/>
    </source>
</evidence>
<evidence type="ECO:0000256" key="6">
    <source>
        <dbReference type="ARBA" id="ARBA00023054"/>
    </source>
</evidence>
<dbReference type="InterPro" id="IPR054506">
    <property type="entry name" value="DnaA_N-like_STI"/>
</dbReference>
<evidence type="ECO:0000256" key="2">
    <source>
        <dbReference type="ARBA" id="ARBA00022723"/>
    </source>
</evidence>
<dbReference type="Pfam" id="PF13177">
    <property type="entry name" value="DNA_pol3_delta2"/>
    <property type="match status" value="1"/>
</dbReference>
<feature type="domain" description="STICHEL DnaA-N-like alpha-beta" evidence="8">
    <location>
        <begin position="743"/>
        <end position="785"/>
    </location>
</feature>
<feature type="domain" description="STICHEL DnaA-N-like alpha-beta" evidence="8">
    <location>
        <begin position="666"/>
        <end position="714"/>
    </location>
</feature>
<dbReference type="Gene3D" id="3.40.50.300">
    <property type="entry name" value="P-loop containing nucleotide triphosphate hydrolases"/>
    <property type="match status" value="1"/>
</dbReference>
<dbReference type="GO" id="GO:0009360">
    <property type="term" value="C:DNA polymerase III complex"/>
    <property type="evidence" value="ECO:0007669"/>
    <property type="project" value="InterPro"/>
</dbReference>
<evidence type="ECO:0000256" key="3">
    <source>
        <dbReference type="ARBA" id="ARBA00022741"/>
    </source>
</evidence>
<dbReference type="InterPro" id="IPR012763">
    <property type="entry name" value="DNA_pol_III_sug/sutau_N"/>
</dbReference>
<dbReference type="InterPro" id="IPR027417">
    <property type="entry name" value="P-loop_NTPase"/>
</dbReference>
<dbReference type="GO" id="GO:0006281">
    <property type="term" value="P:DNA repair"/>
    <property type="evidence" value="ECO:0007669"/>
    <property type="project" value="TreeGrafter"/>
</dbReference>
<evidence type="ECO:0000256" key="5">
    <source>
        <dbReference type="ARBA" id="ARBA00022840"/>
    </source>
</evidence>
<dbReference type="InterPro" id="IPR050238">
    <property type="entry name" value="DNA_Rep/Repair_Clamp_Loader"/>
</dbReference>
<dbReference type="SUPFAM" id="SSF48019">
    <property type="entry name" value="post-AAA+ oligomerization domain-like"/>
    <property type="match status" value="1"/>
</dbReference>
<sequence>MFEISAFIWHNMDGRRHSVDLPISRALFALRRVRSLRDPSTNSMSRLSALVDNLNWETKSSSAIVLGFENGCSGGSDDDNNFELKSSRLFMEDEEKRLCEHELDRDSRNQETVCVKEESRMQCKENGGDVLQTDSLGSLGDYVHNRGPCARPKRRLKQADKACRGKSKCSSWNRKHNRLSRVRAGDALSSNVSSCYSASDDSMEGLSGGVPFYTSADMSLMGSRMKNCWSGTPKPMEPKPLADLEERPLLLMEERTGCLQNRAGIDSCLETPRSLCQKFMPKSFKDLVGQNVVVKSLLSAVCSGRIASLYLFHGPRGTGKTSAARVFAAALNCLSPGIEKPCGLCRDCVLFFSGRSSDVKEVDLVEINKMSRFRSLIKNVDVPPIFSRFKVYIVDDCHLLQGETWVALRDKMEELPPHVVFIAVTPDLNKLPSSIVSKAQRYNFQIVKVADIASRLHLICKEEGVEIDEDALNFVASKSNGSVRDAETMLDQLSLLAKNITMSLVYEVNGVISDAELLDLLNLALSSDASNTIKKVRELIASRIDPLQLISQLASLITDILAGKCDGKIDRKLFGLQKSGAELEQLRHALKILYETDKQLRTMKDQTMWLTVALLQLSSAGASHDEDAPRLSSKVLHAQEGEYHRMSTDEFWKHPVTSSCENATQYEVETLELIWIRATRICESSSVKNFLQKRGKLVSVRLIQGNLNVIHFTHCLEFTQVSTLECSKMAHHIVPVHALRISGVAVADLEFDHPDHVSRAEKSWKVIAGVLQRILGYNVELRINLANSASKLKKPTLNLFSCSRRVHLQSHFCAECGSSASEYSIHTPTAFLTRDRYLQTRSLDREPQILHTCCHGSEVVSSIRNSDGNALSIGIRTPHKSVVDSMGREVPPDADTFCNGIENLAYIKRETRSRWKKRVVEAVLLENRHISFSKDDIRSLIPRGFEVIGALVVHDKDGTKAEKVAGDAISAVGSFRKAQYGNDREDPVLIGAVLDLNSSSSERDLHFFVPSYLNPEPYAQAITAAERKLRDPQVAYIIETQDRPSSGGPQPVILHGFELDPAAEDLPENAVNAVILESDEDSFAKSPLGEAKLLVDNHKLEVLSYCTKDLRLTDIISKLIIPGLVDQLHSLKSKILPDLLTQQLQLRSYHFMPPGFLHPITVIRAQLWGDRNEAR</sequence>
<dbReference type="FunFam" id="1.10.8.60:FF:000013">
    <property type="entry name" value="DNA polymerase III subunit gamma/tau"/>
    <property type="match status" value="1"/>
</dbReference>
<comment type="caution">
    <text evidence="9">The sequence shown here is derived from an EMBL/GenBank/DDBJ whole genome shotgun (WGS) entry which is preliminary data.</text>
</comment>
<evidence type="ECO:0008006" key="11">
    <source>
        <dbReference type="Google" id="ProtNLM"/>
    </source>
</evidence>
<dbReference type="Gene3D" id="1.20.272.10">
    <property type="match status" value="1"/>
</dbReference>
<reference evidence="9" key="1">
    <citation type="submission" date="2018-01" db="EMBL/GenBank/DDBJ databases">
        <authorList>
            <person name="Mao J.F."/>
        </authorList>
    </citation>
    <scope>NUCLEOTIDE SEQUENCE</scope>
    <source>
        <strain evidence="9">Huo1</strain>
        <tissue evidence="9">Leaf</tissue>
    </source>
</reference>
<dbReference type="Proteomes" id="UP000298416">
    <property type="component" value="Unassembled WGS sequence"/>
</dbReference>
<keyword evidence="3" id="KW-0547">Nucleotide-binding</keyword>
<dbReference type="GO" id="GO:0003677">
    <property type="term" value="F:DNA binding"/>
    <property type="evidence" value="ECO:0007669"/>
    <property type="project" value="InterPro"/>
</dbReference>
<dbReference type="GO" id="GO:0005524">
    <property type="term" value="F:ATP binding"/>
    <property type="evidence" value="ECO:0007669"/>
    <property type="project" value="UniProtKB-KW"/>
</dbReference>
<dbReference type="GO" id="GO:0005663">
    <property type="term" value="C:DNA replication factor C complex"/>
    <property type="evidence" value="ECO:0007669"/>
    <property type="project" value="TreeGrafter"/>
</dbReference>
<dbReference type="GO" id="GO:0006261">
    <property type="term" value="P:DNA-templated DNA replication"/>
    <property type="evidence" value="ECO:0007669"/>
    <property type="project" value="TreeGrafter"/>
</dbReference>
<dbReference type="GO" id="GO:0003887">
    <property type="term" value="F:DNA-directed DNA polymerase activity"/>
    <property type="evidence" value="ECO:0007669"/>
    <property type="project" value="InterPro"/>
</dbReference>
<feature type="domain" description="DNA polymerase III subunit gamma/tau helical lid" evidence="7">
    <location>
        <begin position="452"/>
        <end position="492"/>
    </location>
</feature>
<gene>
    <name evidence="9" type="ORF">SASPL_131868</name>
</gene>
<dbReference type="InterPro" id="IPR008921">
    <property type="entry name" value="DNA_pol3_clamp-load_cplx_C"/>
</dbReference>
<dbReference type="Pfam" id="PF23007">
    <property type="entry name" value="DnaA_N-like_STI"/>
    <property type="match status" value="2"/>
</dbReference>
<dbReference type="CDD" id="cd18137">
    <property type="entry name" value="HLD_clamp_pol_III_gamma_tau"/>
    <property type="match status" value="1"/>
</dbReference>
<evidence type="ECO:0000259" key="8">
    <source>
        <dbReference type="Pfam" id="PF23007"/>
    </source>
</evidence>